<keyword evidence="2" id="KW-1185">Reference proteome</keyword>
<evidence type="ECO:0000313" key="2">
    <source>
        <dbReference type="Proteomes" id="UP000198393"/>
    </source>
</evidence>
<reference evidence="1 2" key="1">
    <citation type="submission" date="2017-06" db="EMBL/GenBank/DDBJ databases">
        <authorList>
            <person name="Kim H.J."/>
            <person name="Triplett B.A."/>
        </authorList>
    </citation>
    <scope>NUCLEOTIDE SEQUENCE [LARGE SCALE GENOMIC DNA]</scope>
    <source>
        <strain evidence="1 2">DSM 19307</strain>
    </source>
</reference>
<name>A0A239M7N1_EKHLU</name>
<proteinExistence type="predicted"/>
<dbReference type="EMBL" id="FZPD01000007">
    <property type="protein sequence ID" value="SNT38123.1"/>
    <property type="molecule type" value="Genomic_DNA"/>
</dbReference>
<gene>
    <name evidence="1" type="ORF">SAMN05421640_3658</name>
</gene>
<organism evidence="1 2">
    <name type="scientific">Ekhidna lutea</name>
    <dbReference type="NCBI Taxonomy" id="447679"/>
    <lineage>
        <taxon>Bacteria</taxon>
        <taxon>Pseudomonadati</taxon>
        <taxon>Bacteroidota</taxon>
        <taxon>Cytophagia</taxon>
        <taxon>Cytophagales</taxon>
        <taxon>Reichenbachiellaceae</taxon>
        <taxon>Ekhidna</taxon>
    </lineage>
</organism>
<dbReference type="AlphaFoldDB" id="A0A239M7N1"/>
<sequence>MYQLFAIVGLVTNNFLLRGLTDLCDGFNIQEDRR</sequence>
<evidence type="ECO:0000313" key="1">
    <source>
        <dbReference type="EMBL" id="SNT38123.1"/>
    </source>
</evidence>
<accession>A0A239M7N1</accession>
<dbReference type="Proteomes" id="UP000198393">
    <property type="component" value="Unassembled WGS sequence"/>
</dbReference>
<protein>
    <submittedName>
        <fullName evidence="1">Uncharacterized protein</fullName>
    </submittedName>
</protein>